<organism evidence="1 2">
    <name type="scientific">Methylocapsa polymorpha</name>
    <dbReference type="NCBI Taxonomy" id="3080828"/>
    <lineage>
        <taxon>Bacteria</taxon>
        <taxon>Pseudomonadati</taxon>
        <taxon>Pseudomonadota</taxon>
        <taxon>Alphaproteobacteria</taxon>
        <taxon>Hyphomicrobiales</taxon>
        <taxon>Beijerinckiaceae</taxon>
        <taxon>Methylocapsa</taxon>
    </lineage>
</organism>
<reference evidence="1 2" key="1">
    <citation type="submission" date="2023-10" db="EMBL/GenBank/DDBJ databases">
        <title>Novel methanotroph of the genus Methylocapsa from a subarctic wetland.</title>
        <authorList>
            <person name="Belova S.E."/>
            <person name="Oshkin I.Y."/>
            <person name="Miroshnikov K."/>
            <person name="Dedysh S.N."/>
        </authorList>
    </citation>
    <scope>NUCLEOTIDE SEQUENCE [LARGE SCALE GENOMIC DNA]</scope>
    <source>
        <strain evidence="1 2">RX1</strain>
    </source>
</reference>
<evidence type="ECO:0000313" key="1">
    <source>
        <dbReference type="EMBL" id="WOJ90804.1"/>
    </source>
</evidence>
<dbReference type="RefSeq" id="WP_407340390.1">
    <property type="nucleotide sequence ID" value="NZ_CP136862.1"/>
</dbReference>
<proteinExistence type="predicted"/>
<accession>A0ABZ0HU49</accession>
<keyword evidence="2" id="KW-1185">Reference proteome</keyword>
<dbReference type="EMBL" id="CP136862">
    <property type="protein sequence ID" value="WOJ90804.1"/>
    <property type="molecule type" value="Genomic_DNA"/>
</dbReference>
<protein>
    <submittedName>
        <fullName evidence="1">Uncharacterized protein</fullName>
    </submittedName>
</protein>
<dbReference type="Proteomes" id="UP001626536">
    <property type="component" value="Chromosome"/>
</dbReference>
<sequence length="101" mass="11145">MAAVWNTKFGSRRVRNDPPTLKEAIIAAQGLTDQLLEQVEIAAALMDLPVDEVRAELLKSAPSRRSEHIVTSNGREKTTRTVVVERKASRRVAAGTRIARP</sequence>
<name>A0ABZ0HU49_9HYPH</name>
<evidence type="ECO:0000313" key="2">
    <source>
        <dbReference type="Proteomes" id="UP001626536"/>
    </source>
</evidence>
<gene>
    <name evidence="1" type="ORF">RZS28_05830</name>
</gene>